<evidence type="ECO:0000313" key="2">
    <source>
        <dbReference type="Proteomes" id="UP000807115"/>
    </source>
</evidence>
<dbReference type="EMBL" id="CM027680">
    <property type="protein sequence ID" value="KAG0553083.1"/>
    <property type="molecule type" value="Genomic_DNA"/>
</dbReference>
<dbReference type="PANTHER" id="PTHR33103:SF37">
    <property type="entry name" value="DUF674 FAMILY PROTEIN"/>
    <property type="match status" value="1"/>
</dbReference>
<accession>A0A921S7S6</accession>
<comment type="caution">
    <text evidence="1">The sequence shown here is derived from an EMBL/GenBank/DDBJ whole genome shotgun (WGS) entry which is preliminary data.</text>
</comment>
<dbReference type="InterPro" id="IPR007750">
    <property type="entry name" value="DUF674"/>
</dbReference>
<reference evidence="1" key="2">
    <citation type="submission" date="2020-10" db="EMBL/GenBank/DDBJ databases">
        <authorList>
            <person name="Cooper E.A."/>
            <person name="Brenton Z.W."/>
            <person name="Flinn B.S."/>
            <person name="Jenkins J."/>
            <person name="Shu S."/>
            <person name="Flowers D."/>
            <person name="Luo F."/>
            <person name="Wang Y."/>
            <person name="Xia P."/>
            <person name="Barry K."/>
            <person name="Daum C."/>
            <person name="Lipzen A."/>
            <person name="Yoshinaga Y."/>
            <person name="Schmutz J."/>
            <person name="Saski C."/>
            <person name="Vermerris W."/>
            <person name="Kresovich S."/>
        </authorList>
    </citation>
    <scope>NUCLEOTIDE SEQUENCE</scope>
</reference>
<protein>
    <submittedName>
        <fullName evidence="1">Uncharacterized protein</fullName>
    </submittedName>
</protein>
<dbReference type="PANTHER" id="PTHR33103">
    <property type="entry name" value="OS01G0153900 PROTEIN"/>
    <property type="match status" value="1"/>
</dbReference>
<dbReference type="Proteomes" id="UP000807115">
    <property type="component" value="Chromosome 1"/>
</dbReference>
<proteinExistence type="predicted"/>
<sequence length="277" mass="31335">MFVVRKRRFVISDDLVIKPASTANTHLLLQRIGSGRIGHTIDFEEIEVFVGWTEVVSMLKASFSSKTVFTDTFLPKETEVRAIVNLSTAQNIQHQIYEETDDSAQFSIKVFYDSHEKKVMYAECEHEFVDLLLSFLVYPVACVTKNLDGTSHLGCSLDNLYVSAVDLDANRVLAGNAIGSYYKQTLLDPSISPLVAVHRSKWAIKKWFCLCSVPYCCSFAKSHSCSFCSPQFVDNGTYVVDDNLLIYQASALLVMKHWCNREKDRVLEMDIAISKQE</sequence>
<evidence type="ECO:0000313" key="1">
    <source>
        <dbReference type="EMBL" id="KAG0553083.1"/>
    </source>
</evidence>
<gene>
    <name evidence="1" type="ORF">BDA96_01G564600</name>
</gene>
<dbReference type="Pfam" id="PF05056">
    <property type="entry name" value="DUF674"/>
    <property type="match status" value="1"/>
</dbReference>
<dbReference type="AlphaFoldDB" id="A0A921S7S6"/>
<organism evidence="1 2">
    <name type="scientific">Sorghum bicolor</name>
    <name type="common">Sorghum</name>
    <name type="synonym">Sorghum vulgare</name>
    <dbReference type="NCBI Taxonomy" id="4558"/>
    <lineage>
        <taxon>Eukaryota</taxon>
        <taxon>Viridiplantae</taxon>
        <taxon>Streptophyta</taxon>
        <taxon>Embryophyta</taxon>
        <taxon>Tracheophyta</taxon>
        <taxon>Spermatophyta</taxon>
        <taxon>Magnoliopsida</taxon>
        <taxon>Liliopsida</taxon>
        <taxon>Poales</taxon>
        <taxon>Poaceae</taxon>
        <taxon>PACMAD clade</taxon>
        <taxon>Panicoideae</taxon>
        <taxon>Andropogonodae</taxon>
        <taxon>Andropogoneae</taxon>
        <taxon>Sorghinae</taxon>
        <taxon>Sorghum</taxon>
    </lineage>
</organism>
<reference evidence="1" key="1">
    <citation type="journal article" date="2019" name="BMC Genomics">
        <title>A new reference genome for Sorghum bicolor reveals high levels of sequence similarity between sweet and grain genotypes: implications for the genetics of sugar metabolism.</title>
        <authorList>
            <person name="Cooper E.A."/>
            <person name="Brenton Z.W."/>
            <person name="Flinn B.S."/>
            <person name="Jenkins J."/>
            <person name="Shu S."/>
            <person name="Flowers D."/>
            <person name="Luo F."/>
            <person name="Wang Y."/>
            <person name="Xia P."/>
            <person name="Barry K."/>
            <person name="Daum C."/>
            <person name="Lipzen A."/>
            <person name="Yoshinaga Y."/>
            <person name="Schmutz J."/>
            <person name="Saski C."/>
            <person name="Vermerris W."/>
            <person name="Kresovich S."/>
        </authorList>
    </citation>
    <scope>NUCLEOTIDE SEQUENCE</scope>
</reference>
<name>A0A921S7S6_SORBI</name>